<dbReference type="GO" id="GO:0005524">
    <property type="term" value="F:ATP binding"/>
    <property type="evidence" value="ECO:0007669"/>
    <property type="project" value="UniProtKB-KW"/>
</dbReference>
<evidence type="ECO:0000256" key="5">
    <source>
        <dbReference type="PROSITE-ProRule" id="PRU00552"/>
    </source>
</evidence>
<keyword evidence="2" id="KW-0378">Hydrolase</keyword>
<dbReference type="Proteomes" id="UP000694308">
    <property type="component" value="Unassembled WGS sequence"/>
</dbReference>
<dbReference type="EMBL" id="JAEEGC010000149">
    <property type="protein sequence ID" value="MBV7276030.1"/>
    <property type="molecule type" value="Genomic_DNA"/>
</dbReference>
<reference evidence="10" key="1">
    <citation type="submission" date="2020-12" db="EMBL/GenBank/DDBJ databases">
        <title>Clostridium thailandense sp. nov., a novel acetogenic bacterium isolated from peat land soil in Thailand.</title>
        <authorList>
            <person name="Chaikitkaew S."/>
            <person name="Birkeland N.K."/>
        </authorList>
    </citation>
    <scope>NUCLEOTIDE SEQUENCE</scope>
    <source>
        <strain evidence="10">PL3</strain>
    </source>
</reference>
<evidence type="ECO:0000256" key="6">
    <source>
        <dbReference type="SAM" id="MobiDB-lite"/>
    </source>
</evidence>
<evidence type="ECO:0000313" key="10">
    <source>
        <dbReference type="EMBL" id="MBV7276030.1"/>
    </source>
</evidence>
<proteinExistence type="predicted"/>
<dbReference type="InterPro" id="IPR050547">
    <property type="entry name" value="DEAD_box_RNA_helicases"/>
</dbReference>
<dbReference type="SMART" id="SM00487">
    <property type="entry name" value="DEXDc"/>
    <property type="match status" value="1"/>
</dbReference>
<evidence type="ECO:0000259" key="7">
    <source>
        <dbReference type="PROSITE" id="PS51192"/>
    </source>
</evidence>
<dbReference type="InterPro" id="IPR011545">
    <property type="entry name" value="DEAD/DEAH_box_helicase_dom"/>
</dbReference>
<evidence type="ECO:0000256" key="3">
    <source>
        <dbReference type="ARBA" id="ARBA00022806"/>
    </source>
</evidence>
<gene>
    <name evidence="10" type="ORF">I6U48_24360</name>
</gene>
<feature type="domain" description="Helicase C-terminal" evidence="8">
    <location>
        <begin position="232"/>
        <end position="376"/>
    </location>
</feature>
<dbReference type="InterPro" id="IPR014014">
    <property type="entry name" value="RNA_helicase_DEAD_Q_motif"/>
</dbReference>
<feature type="short sequence motif" description="Q motif" evidence="5">
    <location>
        <begin position="2"/>
        <end position="30"/>
    </location>
</feature>
<keyword evidence="1" id="KW-0547">Nucleotide-binding</keyword>
<evidence type="ECO:0000313" key="11">
    <source>
        <dbReference type="Proteomes" id="UP000694308"/>
    </source>
</evidence>
<sequence>MTPFDKLNLNSNLIEALKNEGITEPTSIQEKVIPAILLNKDVIGESQTGTGKTFAYLLPIFQKIDVTKKEMQVIILAPTHELVMQINNVIKMLSNNSDIPVNSAAIIGEVNIKRQIEKLKEKPHIIVGSTGRILELIKMKKISAHTIKTIVIDEGDRLLNQNTLPLVKDVIKTTLRDRQLLVFSATINDEALEKAKSLMKEPEIVRIEDKIIVNPNIHHIYFVTEQRDKIELLRKLIASIKPERAIVFINRSEETELTSIKLKYHHIKAHAIYGNAEKEERKKALEYFRTGKIQLLIASDLAARGLDIKGVTHIFNLDLPEDSKEYLHRVGRTGRAGEYGTAISIITDREKSLIKKYEKYFGISIEPKEISRGIITDSGKHKQFANKSKNSAPNKKPTSKKFK</sequence>
<dbReference type="GO" id="GO:0033592">
    <property type="term" value="F:RNA strand annealing activity"/>
    <property type="evidence" value="ECO:0007669"/>
    <property type="project" value="TreeGrafter"/>
</dbReference>
<evidence type="ECO:0000259" key="9">
    <source>
        <dbReference type="PROSITE" id="PS51195"/>
    </source>
</evidence>
<dbReference type="PROSITE" id="PS51195">
    <property type="entry name" value="Q_MOTIF"/>
    <property type="match status" value="1"/>
</dbReference>
<accession>A0A949TP89</accession>
<comment type="caution">
    <text evidence="10">The sequence shown here is derived from an EMBL/GenBank/DDBJ whole genome shotgun (WGS) entry which is preliminary data.</text>
</comment>
<dbReference type="RefSeq" id="WP_218323076.1">
    <property type="nucleotide sequence ID" value="NZ_JAEEGC010000149.1"/>
</dbReference>
<dbReference type="GO" id="GO:0003724">
    <property type="term" value="F:RNA helicase activity"/>
    <property type="evidence" value="ECO:0007669"/>
    <property type="project" value="InterPro"/>
</dbReference>
<dbReference type="InterPro" id="IPR001650">
    <property type="entry name" value="Helicase_C-like"/>
</dbReference>
<dbReference type="GO" id="GO:0005840">
    <property type="term" value="C:ribosome"/>
    <property type="evidence" value="ECO:0007669"/>
    <property type="project" value="TreeGrafter"/>
</dbReference>
<dbReference type="SMART" id="SM00490">
    <property type="entry name" value="HELICc"/>
    <property type="match status" value="1"/>
</dbReference>
<dbReference type="InterPro" id="IPR044742">
    <property type="entry name" value="DEAD/DEAH_RhlB"/>
</dbReference>
<protein>
    <submittedName>
        <fullName evidence="10">DEAD/DEAH box helicase</fullName>
    </submittedName>
</protein>
<feature type="domain" description="DEAD-box RNA helicase Q" evidence="9">
    <location>
        <begin position="2"/>
        <end position="30"/>
    </location>
</feature>
<dbReference type="CDD" id="cd18787">
    <property type="entry name" value="SF2_C_DEAD"/>
    <property type="match status" value="1"/>
</dbReference>
<dbReference type="PANTHER" id="PTHR47963:SF7">
    <property type="entry name" value="ATP-DEPENDENT RNA HELICASE YFML-RELATED"/>
    <property type="match status" value="1"/>
</dbReference>
<dbReference type="AlphaFoldDB" id="A0A949TP89"/>
<dbReference type="PANTHER" id="PTHR47963">
    <property type="entry name" value="DEAD-BOX ATP-DEPENDENT RNA HELICASE 47, MITOCHONDRIAL"/>
    <property type="match status" value="1"/>
</dbReference>
<evidence type="ECO:0000259" key="8">
    <source>
        <dbReference type="PROSITE" id="PS51194"/>
    </source>
</evidence>
<dbReference type="CDD" id="cd00268">
    <property type="entry name" value="DEADc"/>
    <property type="match status" value="1"/>
</dbReference>
<dbReference type="InterPro" id="IPR014001">
    <property type="entry name" value="Helicase_ATP-bd"/>
</dbReference>
<organism evidence="10 11">
    <name type="scientific">Clostridium thailandense</name>
    <dbReference type="NCBI Taxonomy" id="2794346"/>
    <lineage>
        <taxon>Bacteria</taxon>
        <taxon>Bacillati</taxon>
        <taxon>Bacillota</taxon>
        <taxon>Clostridia</taxon>
        <taxon>Eubacteriales</taxon>
        <taxon>Clostridiaceae</taxon>
        <taxon>Clostridium</taxon>
    </lineage>
</organism>
<keyword evidence="4" id="KW-0067">ATP-binding</keyword>
<dbReference type="PROSITE" id="PS51192">
    <property type="entry name" value="HELICASE_ATP_BIND_1"/>
    <property type="match status" value="1"/>
</dbReference>
<dbReference type="GO" id="GO:0005829">
    <property type="term" value="C:cytosol"/>
    <property type="evidence" value="ECO:0007669"/>
    <property type="project" value="TreeGrafter"/>
</dbReference>
<feature type="compositionally biased region" description="Low complexity" evidence="6">
    <location>
        <begin position="385"/>
        <end position="396"/>
    </location>
</feature>
<evidence type="ECO:0000256" key="2">
    <source>
        <dbReference type="ARBA" id="ARBA00022801"/>
    </source>
</evidence>
<keyword evidence="11" id="KW-1185">Reference proteome</keyword>
<feature type="domain" description="Helicase ATP-binding" evidence="7">
    <location>
        <begin position="33"/>
        <end position="205"/>
    </location>
</feature>
<keyword evidence="3 10" id="KW-0347">Helicase</keyword>
<dbReference type="PROSITE" id="PS51194">
    <property type="entry name" value="HELICASE_CTER"/>
    <property type="match status" value="1"/>
</dbReference>
<evidence type="ECO:0000256" key="1">
    <source>
        <dbReference type="ARBA" id="ARBA00022741"/>
    </source>
</evidence>
<name>A0A949TP89_9CLOT</name>
<feature type="region of interest" description="Disordered" evidence="6">
    <location>
        <begin position="376"/>
        <end position="403"/>
    </location>
</feature>
<dbReference type="GO" id="GO:0009409">
    <property type="term" value="P:response to cold"/>
    <property type="evidence" value="ECO:0007669"/>
    <property type="project" value="TreeGrafter"/>
</dbReference>
<evidence type="ECO:0000256" key="4">
    <source>
        <dbReference type="ARBA" id="ARBA00022840"/>
    </source>
</evidence>
<dbReference type="Pfam" id="PF00270">
    <property type="entry name" value="DEAD"/>
    <property type="match status" value="1"/>
</dbReference>
<dbReference type="GO" id="GO:0016787">
    <property type="term" value="F:hydrolase activity"/>
    <property type="evidence" value="ECO:0007669"/>
    <property type="project" value="UniProtKB-KW"/>
</dbReference>
<dbReference type="Pfam" id="PF00271">
    <property type="entry name" value="Helicase_C"/>
    <property type="match status" value="1"/>
</dbReference>